<accession>B7U599</accession>
<sequence length="170" mass="19586">MCATNKEQDLYLLINTFKVELNVMLEVGFGLFEGTKEEAMARAGSIRSSCVVYEDHLSIVTPHDSYVINNEEGSRYQFIIDENDYLPAIDVDLLSEAERSSLINDERYFGDYSMIDSVDWDIRMAYRYLSNVIPGQFFFKTGSLSYGVVPVSYQKFERFKDCSLKEVNIK</sequence>
<protein>
    <submittedName>
        <fullName evidence="1">Uncharacterized protein</fullName>
    </submittedName>
</protein>
<name>B7U599_BACIU</name>
<gene>
    <name evidence="1" type="ORF">Bsb_22</name>
</gene>
<geneLocation type="plasmid" evidence="1">
    <name>p19</name>
</geneLocation>
<dbReference type="AlphaFoldDB" id="B7U599"/>
<organism evidence="1">
    <name type="scientific">Bacillus subtilis</name>
    <dbReference type="NCBI Taxonomy" id="1423"/>
    <lineage>
        <taxon>Bacteria</taxon>
        <taxon>Bacillati</taxon>
        <taxon>Bacillota</taxon>
        <taxon>Bacilli</taxon>
        <taxon>Bacillales</taxon>
        <taxon>Bacillaceae</taxon>
        <taxon>Bacillus</taxon>
    </lineage>
</organism>
<keyword evidence="1" id="KW-0614">Plasmid</keyword>
<reference evidence="1" key="1">
    <citation type="submission" date="2008-10" db="EMBL/GenBank/DDBJ databases">
        <title>Identification of conjugative transfer genes on the p19 plasmid from the Bacillus subtilis soil strain 19.</title>
        <authorList>
            <person name="Poluektova E."/>
            <person name="Gagarina E."/>
            <person name="Shilovski I."/>
            <person name="Nezametdinova V."/>
            <person name="Prozorov A."/>
            <person name="Rodionova S."/>
        </authorList>
    </citation>
    <scope>NUCLEOTIDE SEQUENCE</scope>
    <source>
        <strain evidence="1">19</strain>
        <plasmid evidence="1">p19</plasmid>
    </source>
</reference>
<dbReference type="RefSeq" id="WP_172688806.1">
    <property type="nucleotide sequence ID" value="NZ_KX711616.1"/>
</dbReference>
<evidence type="ECO:0000313" key="1">
    <source>
        <dbReference type="EMBL" id="ACJ66902.1"/>
    </source>
</evidence>
<proteinExistence type="predicted"/>
<dbReference type="EMBL" id="FJ434456">
    <property type="protein sequence ID" value="ACJ66902.1"/>
    <property type="molecule type" value="Genomic_DNA"/>
</dbReference>